<protein>
    <submittedName>
        <fullName evidence="5">LL-diaminopimelate aminotransferase</fullName>
    </submittedName>
</protein>
<dbReference type="InterPro" id="IPR004839">
    <property type="entry name" value="Aminotransferase_I/II_large"/>
</dbReference>
<accession>A0A1F4U6S6</accession>
<evidence type="ECO:0000313" key="6">
    <source>
        <dbReference type="Proteomes" id="UP000179242"/>
    </source>
</evidence>
<dbReference type="InterPro" id="IPR015424">
    <property type="entry name" value="PyrdxlP-dep_Trfase"/>
</dbReference>
<dbReference type="SUPFAM" id="SSF53383">
    <property type="entry name" value="PLP-dependent transferases"/>
    <property type="match status" value="1"/>
</dbReference>
<dbReference type="Gene3D" id="3.40.640.10">
    <property type="entry name" value="Type I PLP-dependent aspartate aminotransferase-like (Major domain)"/>
    <property type="match status" value="1"/>
</dbReference>
<sequence>MEEAQRLKNLPPYVFAELDRLKAIEYKKGADLIDLGMGNPDVPPPPEVIEALISAIREPSNSRYPTFDGCDEFRAAVVSWCKKQYGIKVDFESGIIPLIGSKEGLVHFALAFVNPGDMTLVPMPAYPAHFRGTILAGGEPYVLPTSSGTGFLPNLDEIDPEVARKAKILFLSYPTNPTAATADRAFFEKAVAFAKKHKIILVHDFAYAEIYFEGKKPISCLSIPGAEEVCIEFHTLSKTFGMAGWRVGFVVGNLKLIATLKKIKTNLDYGLFSAVQKAAVCAMNLSGDYLERTRRIYQERRDIMVDGLNKLGCKTQKPSASMYVWVPVPSGFDSTSFSMRLLEKTGIVVAPGPAFGDLGEGYVRFALVDSKERISAALSRMEKAGIRWS</sequence>
<keyword evidence="3 5" id="KW-0808">Transferase</keyword>
<evidence type="ECO:0000256" key="2">
    <source>
        <dbReference type="ARBA" id="ARBA00022576"/>
    </source>
</evidence>
<dbReference type="NCBIfam" id="NF006756">
    <property type="entry name" value="PRK09276.1"/>
    <property type="match status" value="1"/>
</dbReference>
<dbReference type="CDD" id="cd00609">
    <property type="entry name" value="AAT_like"/>
    <property type="match status" value="1"/>
</dbReference>
<organism evidence="5 6">
    <name type="scientific">candidate division WOR-1 bacterium RIFOXYC2_FULL_46_14</name>
    <dbReference type="NCBI Taxonomy" id="1802587"/>
    <lineage>
        <taxon>Bacteria</taxon>
        <taxon>Bacillati</taxon>
        <taxon>Saganbacteria</taxon>
    </lineage>
</organism>
<dbReference type="Proteomes" id="UP000179242">
    <property type="component" value="Unassembled WGS sequence"/>
</dbReference>
<gene>
    <name evidence="5" type="ORF">A2438_06325</name>
</gene>
<dbReference type="GO" id="GO:0008483">
    <property type="term" value="F:transaminase activity"/>
    <property type="evidence" value="ECO:0007669"/>
    <property type="project" value="UniProtKB-KW"/>
</dbReference>
<comment type="cofactor">
    <cofactor evidence="1">
        <name>pyridoxal 5'-phosphate</name>
        <dbReference type="ChEBI" id="CHEBI:597326"/>
    </cofactor>
</comment>
<reference evidence="5 6" key="1">
    <citation type="journal article" date="2016" name="Nat. Commun.">
        <title>Thousands of microbial genomes shed light on interconnected biogeochemical processes in an aquifer system.</title>
        <authorList>
            <person name="Anantharaman K."/>
            <person name="Brown C.T."/>
            <person name="Hug L.A."/>
            <person name="Sharon I."/>
            <person name="Castelle C.J."/>
            <person name="Probst A.J."/>
            <person name="Thomas B.C."/>
            <person name="Singh A."/>
            <person name="Wilkins M.J."/>
            <person name="Karaoz U."/>
            <person name="Brodie E.L."/>
            <person name="Williams K.H."/>
            <person name="Hubbard S.S."/>
            <person name="Banfield J.F."/>
        </authorList>
    </citation>
    <scope>NUCLEOTIDE SEQUENCE [LARGE SCALE GENOMIC DNA]</scope>
</reference>
<feature type="domain" description="Aminotransferase class I/classII large" evidence="4">
    <location>
        <begin position="31"/>
        <end position="372"/>
    </location>
</feature>
<dbReference type="EMBL" id="MEUJ01000003">
    <property type="protein sequence ID" value="OGC40612.1"/>
    <property type="molecule type" value="Genomic_DNA"/>
</dbReference>
<dbReference type="InterPro" id="IPR050881">
    <property type="entry name" value="LL-DAP_aminotransferase"/>
</dbReference>
<dbReference type="InterPro" id="IPR015421">
    <property type="entry name" value="PyrdxlP-dep_Trfase_major"/>
</dbReference>
<proteinExistence type="predicted"/>
<evidence type="ECO:0000259" key="4">
    <source>
        <dbReference type="Pfam" id="PF00155"/>
    </source>
</evidence>
<name>A0A1F4U6S6_UNCSA</name>
<dbReference type="Gene3D" id="3.90.1150.10">
    <property type="entry name" value="Aspartate Aminotransferase, domain 1"/>
    <property type="match status" value="1"/>
</dbReference>
<evidence type="ECO:0000313" key="5">
    <source>
        <dbReference type="EMBL" id="OGC40612.1"/>
    </source>
</evidence>
<dbReference type="PANTHER" id="PTHR42832:SF3">
    <property type="entry name" value="L-GLUTAMINE--4-(METHYLSULFANYL)-2-OXOBUTANOATE AMINOTRANSFERASE"/>
    <property type="match status" value="1"/>
</dbReference>
<keyword evidence="2 5" id="KW-0032">Aminotransferase</keyword>
<dbReference type="GO" id="GO:0030170">
    <property type="term" value="F:pyridoxal phosphate binding"/>
    <property type="evidence" value="ECO:0007669"/>
    <property type="project" value="InterPro"/>
</dbReference>
<comment type="caution">
    <text evidence="5">The sequence shown here is derived from an EMBL/GenBank/DDBJ whole genome shotgun (WGS) entry which is preliminary data.</text>
</comment>
<dbReference type="AlphaFoldDB" id="A0A1F4U6S6"/>
<dbReference type="Pfam" id="PF00155">
    <property type="entry name" value="Aminotran_1_2"/>
    <property type="match status" value="1"/>
</dbReference>
<dbReference type="InterPro" id="IPR015422">
    <property type="entry name" value="PyrdxlP-dep_Trfase_small"/>
</dbReference>
<evidence type="ECO:0000256" key="3">
    <source>
        <dbReference type="ARBA" id="ARBA00022679"/>
    </source>
</evidence>
<evidence type="ECO:0000256" key="1">
    <source>
        <dbReference type="ARBA" id="ARBA00001933"/>
    </source>
</evidence>
<dbReference type="PANTHER" id="PTHR42832">
    <property type="entry name" value="AMINO ACID AMINOTRANSFERASE"/>
    <property type="match status" value="1"/>
</dbReference>